<feature type="compositionally biased region" description="Low complexity" evidence="1">
    <location>
        <begin position="34"/>
        <end position="46"/>
    </location>
</feature>
<keyword evidence="4" id="KW-1185">Reference proteome</keyword>
<dbReference type="AlphaFoldDB" id="A0AA51NBE4"/>
<evidence type="ECO:0000256" key="2">
    <source>
        <dbReference type="SAM" id="SignalP"/>
    </source>
</evidence>
<dbReference type="RefSeq" id="WP_308350245.1">
    <property type="nucleotide sequence ID" value="NZ_CP129971.1"/>
</dbReference>
<feature type="chain" id="PRO_5041432968" description="DUF3575 domain-containing protein" evidence="2">
    <location>
        <begin position="21"/>
        <end position="228"/>
    </location>
</feature>
<protein>
    <recommendedName>
        <fullName evidence="5">DUF3575 domain-containing protein</fullName>
    </recommendedName>
</protein>
<dbReference type="KEGG" id="msaa:QYS49_33140"/>
<feature type="region of interest" description="Disordered" evidence="1">
    <location>
        <begin position="30"/>
        <end position="53"/>
    </location>
</feature>
<evidence type="ECO:0000313" key="4">
    <source>
        <dbReference type="Proteomes" id="UP001230496"/>
    </source>
</evidence>
<proteinExistence type="predicted"/>
<dbReference type="EMBL" id="CP129971">
    <property type="protein sequence ID" value="WMN12291.1"/>
    <property type="molecule type" value="Genomic_DNA"/>
</dbReference>
<name>A0AA51NBE4_9BACT</name>
<evidence type="ECO:0000256" key="1">
    <source>
        <dbReference type="SAM" id="MobiDB-lite"/>
    </source>
</evidence>
<gene>
    <name evidence="3" type="ORF">QYS49_33140</name>
</gene>
<organism evidence="3 4">
    <name type="scientific">Marivirga salinarum</name>
    <dbReference type="NCBI Taxonomy" id="3059078"/>
    <lineage>
        <taxon>Bacteria</taxon>
        <taxon>Pseudomonadati</taxon>
        <taxon>Bacteroidota</taxon>
        <taxon>Cytophagia</taxon>
        <taxon>Cytophagales</taxon>
        <taxon>Marivirgaceae</taxon>
        <taxon>Marivirga</taxon>
    </lineage>
</organism>
<feature type="signal peptide" evidence="2">
    <location>
        <begin position="1"/>
        <end position="20"/>
    </location>
</feature>
<reference evidence="3 4" key="1">
    <citation type="submission" date="2023-08" db="EMBL/GenBank/DDBJ databases">
        <title>Comparative genomics and taxonomic characterization of three novel marine species of genus Marivirga.</title>
        <authorList>
            <person name="Muhammad N."/>
            <person name="Kim S.-G."/>
        </authorList>
    </citation>
    <scope>NUCLEOTIDE SEQUENCE [LARGE SCALE GENOMIC DNA]</scope>
    <source>
        <strain evidence="3 4">BDSF4-3</strain>
    </source>
</reference>
<dbReference type="Proteomes" id="UP001230496">
    <property type="component" value="Chromosome"/>
</dbReference>
<evidence type="ECO:0000313" key="3">
    <source>
        <dbReference type="EMBL" id="WMN12291.1"/>
    </source>
</evidence>
<sequence length="228" mass="25615">MKKLFTIVLVLGFLATQVQAQTKISVKPKTTKETSTITRPQTTTSTKAQASNEEMRIKGEKFSRNTLYLNVLGPSIPASFNYERIITKNGLINVAAKIGGFYFQFPQYNELKLANASFEFNMLVGRKSHLFVMGFGWAGYYGQWYSNRQEETRNYGIPTSTFGMHYRFQKPSHGMFFQVGFNSTTLLGFASDDLVEMAIGNAVIYGMDLIFGKKPSFTVPSIGIGYSF</sequence>
<keyword evidence="2" id="KW-0732">Signal</keyword>
<evidence type="ECO:0008006" key="5">
    <source>
        <dbReference type="Google" id="ProtNLM"/>
    </source>
</evidence>
<accession>A0AA51NBE4</accession>